<organism evidence="1">
    <name type="scientific">Anguilla anguilla</name>
    <name type="common">European freshwater eel</name>
    <name type="synonym">Muraena anguilla</name>
    <dbReference type="NCBI Taxonomy" id="7936"/>
    <lineage>
        <taxon>Eukaryota</taxon>
        <taxon>Metazoa</taxon>
        <taxon>Chordata</taxon>
        <taxon>Craniata</taxon>
        <taxon>Vertebrata</taxon>
        <taxon>Euteleostomi</taxon>
        <taxon>Actinopterygii</taxon>
        <taxon>Neopterygii</taxon>
        <taxon>Teleostei</taxon>
        <taxon>Anguilliformes</taxon>
        <taxon>Anguillidae</taxon>
        <taxon>Anguilla</taxon>
    </lineage>
</organism>
<reference evidence="1" key="2">
    <citation type="journal article" date="2015" name="Fish Shellfish Immunol.">
        <title>Early steps in the European eel (Anguilla anguilla)-Vibrio vulnificus interaction in the gills: Role of the RtxA13 toxin.</title>
        <authorList>
            <person name="Callol A."/>
            <person name="Pajuelo D."/>
            <person name="Ebbesson L."/>
            <person name="Teles M."/>
            <person name="MacKenzie S."/>
            <person name="Amaro C."/>
        </authorList>
    </citation>
    <scope>NUCLEOTIDE SEQUENCE</scope>
</reference>
<dbReference type="AlphaFoldDB" id="A0A0E9VI96"/>
<name>A0A0E9VI96_ANGAN</name>
<evidence type="ECO:0000313" key="1">
    <source>
        <dbReference type="EMBL" id="JAH77777.1"/>
    </source>
</evidence>
<protein>
    <submittedName>
        <fullName evidence="1">Uncharacterized protein</fullName>
    </submittedName>
</protein>
<sequence>MVNSARFTSKSLPSILFQSSGFAN</sequence>
<reference evidence="1" key="1">
    <citation type="submission" date="2014-11" db="EMBL/GenBank/DDBJ databases">
        <authorList>
            <person name="Amaro Gonzalez C."/>
        </authorList>
    </citation>
    <scope>NUCLEOTIDE SEQUENCE</scope>
</reference>
<accession>A0A0E9VI96</accession>
<dbReference type="EMBL" id="GBXM01030800">
    <property type="protein sequence ID" value="JAH77777.1"/>
    <property type="molecule type" value="Transcribed_RNA"/>
</dbReference>
<proteinExistence type="predicted"/>